<organism evidence="2 3">
    <name type="scientific">Spirosoma sordidisoli</name>
    <dbReference type="NCBI Taxonomy" id="2502893"/>
    <lineage>
        <taxon>Bacteria</taxon>
        <taxon>Pseudomonadati</taxon>
        <taxon>Bacteroidota</taxon>
        <taxon>Cytophagia</taxon>
        <taxon>Cytophagales</taxon>
        <taxon>Cytophagaceae</taxon>
        <taxon>Spirosoma</taxon>
    </lineage>
</organism>
<comment type="caution">
    <text evidence="2">The sequence shown here is derived from an EMBL/GenBank/DDBJ whole genome shotgun (WGS) entry which is preliminary data.</text>
</comment>
<evidence type="ECO:0000313" key="3">
    <source>
        <dbReference type="Proteomes" id="UP000290407"/>
    </source>
</evidence>
<evidence type="ECO:0000313" key="2">
    <source>
        <dbReference type="EMBL" id="RYC66370.1"/>
    </source>
</evidence>
<evidence type="ECO:0000259" key="1">
    <source>
        <dbReference type="Pfam" id="PF23822"/>
    </source>
</evidence>
<protein>
    <recommendedName>
        <fullName evidence="1">DUF7192 domain-containing protein</fullName>
    </recommendedName>
</protein>
<dbReference type="InterPro" id="IPR055616">
    <property type="entry name" value="DUF7192"/>
</dbReference>
<sequence length="265" mass="30660">MKRQTPKERRAAMFLQPLREKKIIERGLFRNVEAFIEFAKMAPHLADLARYGDPVTLDRYLALRASLPDLRPPAQYDSPGYDVAGSFVDVGRYVTGEPECMVHFNAERPVRLIDVIIMDGRPHNTTDYAVMRWFGLSVDLIDRLELAGYRCRVSMLSTLVSDRRPEVNICGLRLKEHDQPLDLGQMAALLMNNKVMSELYKNRFDQFGSGWCPDWFPEFGLDQHPDRITIPTLYYQNLYKRTNAQAWQGADLPWMMDLLGLNFLL</sequence>
<gene>
    <name evidence="2" type="ORF">EQG79_30315</name>
</gene>
<dbReference type="EMBL" id="SBLB01000016">
    <property type="protein sequence ID" value="RYC66370.1"/>
    <property type="molecule type" value="Genomic_DNA"/>
</dbReference>
<dbReference type="RefSeq" id="WP_129606944.1">
    <property type="nucleotide sequence ID" value="NZ_SBLB01000016.1"/>
</dbReference>
<feature type="domain" description="DUF7192" evidence="1">
    <location>
        <begin position="79"/>
        <end position="193"/>
    </location>
</feature>
<reference evidence="2 3" key="1">
    <citation type="submission" date="2019-01" db="EMBL/GenBank/DDBJ databases">
        <title>Spirosoma flava sp. nov., a propanil-degrading bacterium isolated from herbicide-contaminated soil.</title>
        <authorList>
            <person name="Zhang L."/>
            <person name="Jiang J.-D."/>
        </authorList>
    </citation>
    <scope>NUCLEOTIDE SEQUENCE [LARGE SCALE GENOMIC DNA]</scope>
    <source>
        <strain evidence="2 3">TY50</strain>
    </source>
</reference>
<keyword evidence="3" id="KW-1185">Reference proteome</keyword>
<dbReference type="AlphaFoldDB" id="A0A4Q2UGI0"/>
<dbReference type="Pfam" id="PF23822">
    <property type="entry name" value="DUF7192"/>
    <property type="match status" value="1"/>
</dbReference>
<accession>A0A4Q2UGI0</accession>
<proteinExistence type="predicted"/>
<name>A0A4Q2UGI0_9BACT</name>
<dbReference type="Proteomes" id="UP000290407">
    <property type="component" value="Unassembled WGS sequence"/>
</dbReference>